<keyword evidence="2" id="KW-1185">Reference proteome</keyword>
<dbReference type="RefSeq" id="WP_139465353.1">
    <property type="nucleotide sequence ID" value="NZ_VDHJ01000005.1"/>
</dbReference>
<sequence length="157" mass="16245">MTKSLKILAGIIIAGFLVAILGLVALAQRAPVQAALPTGGIERAVAAADDAHLHLTAVSPMDAYGEEFVAAAAVCPRATPESVVEQLGLPSAPEGLPDKVDQDSNYILLIREDGTSAADHISRDRVDLCSGPQVPPFNAVQMLPLAKTEDGGWVLAA</sequence>
<dbReference type="EMBL" id="VDHJ01000005">
    <property type="protein sequence ID" value="TNL98508.1"/>
    <property type="molecule type" value="Genomic_DNA"/>
</dbReference>
<dbReference type="OrthoDB" id="4417381at2"/>
<gene>
    <name evidence="1" type="ORF">FHE74_04725</name>
</gene>
<proteinExistence type="predicted"/>
<comment type="caution">
    <text evidence="1">The sequence shown here is derived from an EMBL/GenBank/DDBJ whole genome shotgun (WGS) entry which is preliminary data.</text>
</comment>
<dbReference type="AlphaFoldDB" id="A0A5C4U5S6"/>
<evidence type="ECO:0000313" key="2">
    <source>
        <dbReference type="Proteomes" id="UP000312032"/>
    </source>
</evidence>
<dbReference type="Proteomes" id="UP000312032">
    <property type="component" value="Unassembled WGS sequence"/>
</dbReference>
<name>A0A5C4U5S6_9CORY</name>
<organism evidence="1 2">
    <name type="scientific">Corynebacterium tapiri</name>
    <dbReference type="NCBI Taxonomy" id="1448266"/>
    <lineage>
        <taxon>Bacteria</taxon>
        <taxon>Bacillati</taxon>
        <taxon>Actinomycetota</taxon>
        <taxon>Actinomycetes</taxon>
        <taxon>Mycobacteriales</taxon>
        <taxon>Corynebacteriaceae</taxon>
        <taxon>Corynebacterium</taxon>
    </lineage>
</organism>
<evidence type="ECO:0000313" key="1">
    <source>
        <dbReference type="EMBL" id="TNL98508.1"/>
    </source>
</evidence>
<accession>A0A5C4U5S6</accession>
<protein>
    <submittedName>
        <fullName evidence="1">Uncharacterized protein</fullName>
    </submittedName>
</protein>
<reference evidence="1 2" key="1">
    <citation type="submission" date="2019-06" db="EMBL/GenBank/DDBJ databases">
        <authorList>
            <person name="Li J."/>
        </authorList>
    </citation>
    <scope>NUCLEOTIDE SEQUENCE [LARGE SCALE GENOMIC DNA]</scope>
    <source>
        <strain evidence="1 2">LMG 28165</strain>
    </source>
</reference>